<sequence>MDSCVLSLIGKFLTCRPFNRKVTITTLKRAWGLEEGVQMIEVGTNLFQLKFKTEFEMDRMLKGGPWSFDNQVLLLVRWKARMRADNVRFDSISLWVQIWGTPFDLVSPKIVETVGSRIGSVVEVEKKQKIEGQSYFMKVKVAIPLAKLISRKAFWLGRTARVTRLCSNMCVFLCSAIFVGTKNEGEVICQYEDWMKATRSRIQSPPRRTFDREDAGVEFDL</sequence>
<name>A0AAW0LUD8_QUESU</name>
<reference evidence="2 3" key="1">
    <citation type="journal article" date="2018" name="Sci. Data">
        <title>The draft genome sequence of cork oak.</title>
        <authorList>
            <person name="Ramos A.M."/>
            <person name="Usie A."/>
            <person name="Barbosa P."/>
            <person name="Barros P.M."/>
            <person name="Capote T."/>
            <person name="Chaves I."/>
            <person name="Simoes F."/>
            <person name="Abreu I."/>
            <person name="Carrasquinho I."/>
            <person name="Faro C."/>
            <person name="Guimaraes J.B."/>
            <person name="Mendonca D."/>
            <person name="Nobrega F."/>
            <person name="Rodrigues L."/>
            <person name="Saibo N.J.M."/>
            <person name="Varela M.C."/>
            <person name="Egas C."/>
            <person name="Matos J."/>
            <person name="Miguel C.M."/>
            <person name="Oliveira M.M."/>
            <person name="Ricardo C.P."/>
            <person name="Goncalves S."/>
        </authorList>
    </citation>
    <scope>NUCLEOTIDE SEQUENCE [LARGE SCALE GENOMIC DNA]</scope>
    <source>
        <strain evidence="3">cv. HL8</strain>
    </source>
</reference>
<dbReference type="InterPro" id="IPR025558">
    <property type="entry name" value="DUF4283"/>
</dbReference>
<dbReference type="EMBL" id="PKMF04000049">
    <property type="protein sequence ID" value="KAK7855039.1"/>
    <property type="molecule type" value="Genomic_DNA"/>
</dbReference>
<proteinExistence type="predicted"/>
<dbReference type="AlphaFoldDB" id="A0AAW0LUD8"/>
<accession>A0AAW0LUD8</accession>
<dbReference type="Pfam" id="PF14111">
    <property type="entry name" value="DUF4283"/>
    <property type="match status" value="1"/>
</dbReference>
<comment type="caution">
    <text evidence="2">The sequence shown here is derived from an EMBL/GenBank/DDBJ whole genome shotgun (WGS) entry which is preliminary data.</text>
</comment>
<gene>
    <name evidence="2" type="ORF">CFP56_029770</name>
</gene>
<evidence type="ECO:0000259" key="1">
    <source>
        <dbReference type="Pfam" id="PF14111"/>
    </source>
</evidence>
<protein>
    <recommendedName>
        <fullName evidence="1">DUF4283 domain-containing protein</fullName>
    </recommendedName>
</protein>
<evidence type="ECO:0000313" key="3">
    <source>
        <dbReference type="Proteomes" id="UP000237347"/>
    </source>
</evidence>
<organism evidence="2 3">
    <name type="scientific">Quercus suber</name>
    <name type="common">Cork oak</name>
    <dbReference type="NCBI Taxonomy" id="58331"/>
    <lineage>
        <taxon>Eukaryota</taxon>
        <taxon>Viridiplantae</taxon>
        <taxon>Streptophyta</taxon>
        <taxon>Embryophyta</taxon>
        <taxon>Tracheophyta</taxon>
        <taxon>Spermatophyta</taxon>
        <taxon>Magnoliopsida</taxon>
        <taxon>eudicotyledons</taxon>
        <taxon>Gunneridae</taxon>
        <taxon>Pentapetalae</taxon>
        <taxon>rosids</taxon>
        <taxon>fabids</taxon>
        <taxon>Fagales</taxon>
        <taxon>Fagaceae</taxon>
        <taxon>Quercus</taxon>
    </lineage>
</organism>
<keyword evidence="3" id="KW-1185">Reference proteome</keyword>
<feature type="domain" description="DUF4283" evidence="1">
    <location>
        <begin position="2"/>
        <end position="82"/>
    </location>
</feature>
<dbReference type="PANTHER" id="PTHR31286">
    <property type="entry name" value="GLYCINE-RICH CELL WALL STRUCTURAL PROTEIN 1.8-LIKE"/>
    <property type="match status" value="1"/>
</dbReference>
<dbReference type="InterPro" id="IPR040256">
    <property type="entry name" value="At4g02000-like"/>
</dbReference>
<dbReference type="Proteomes" id="UP000237347">
    <property type="component" value="Unassembled WGS sequence"/>
</dbReference>
<dbReference type="PANTHER" id="PTHR31286:SF167">
    <property type="entry name" value="OS09G0268800 PROTEIN"/>
    <property type="match status" value="1"/>
</dbReference>
<evidence type="ECO:0000313" key="2">
    <source>
        <dbReference type="EMBL" id="KAK7855039.1"/>
    </source>
</evidence>